<dbReference type="PaxDb" id="1198114-AciX9_2044"/>
<comment type="caution">
    <text evidence="9">Lacks conserved residue(s) required for the propagation of feature annotation.</text>
</comment>
<evidence type="ECO:0000256" key="9">
    <source>
        <dbReference type="HAMAP-Rule" id="MF_00024"/>
    </source>
</evidence>
<dbReference type="Pfam" id="PF03186">
    <property type="entry name" value="CobD_Cbib"/>
    <property type="match status" value="1"/>
</dbReference>
<dbReference type="OrthoDB" id="9811967at2"/>
<protein>
    <recommendedName>
        <fullName evidence="9">Cobalamin biosynthesis protein CobD</fullName>
    </recommendedName>
</protein>
<comment type="similarity">
    <text evidence="3 9">Belongs to the CobD/CbiB family.</text>
</comment>
<dbReference type="EMBL" id="CP002480">
    <property type="protein sequence ID" value="ADW69089.1"/>
    <property type="molecule type" value="Genomic_DNA"/>
</dbReference>
<dbReference type="PANTHER" id="PTHR34308">
    <property type="entry name" value="COBALAMIN BIOSYNTHESIS PROTEIN CBIB"/>
    <property type="match status" value="1"/>
</dbReference>
<evidence type="ECO:0000256" key="1">
    <source>
        <dbReference type="ARBA" id="ARBA00004651"/>
    </source>
</evidence>
<dbReference type="GO" id="GO:0009236">
    <property type="term" value="P:cobalamin biosynthetic process"/>
    <property type="evidence" value="ECO:0007669"/>
    <property type="project" value="UniProtKB-UniRule"/>
</dbReference>
<name>E8X1D5_GRATM</name>
<feature type="transmembrane region" description="Helical" evidence="9">
    <location>
        <begin position="181"/>
        <end position="202"/>
    </location>
</feature>
<evidence type="ECO:0000256" key="6">
    <source>
        <dbReference type="ARBA" id="ARBA00022692"/>
    </source>
</evidence>
<accession>E8X1D5</accession>
<keyword evidence="11" id="KW-1185">Reference proteome</keyword>
<comment type="subcellular location">
    <subcellularLocation>
        <location evidence="1 9">Cell membrane</location>
        <topology evidence="1 9">Multi-pass membrane protein</topology>
    </subcellularLocation>
</comment>
<dbReference type="AlphaFoldDB" id="E8X1D5"/>
<proteinExistence type="inferred from homology"/>
<dbReference type="NCBIfam" id="TIGR00380">
    <property type="entry name" value="cobal_cbiB"/>
    <property type="match status" value="1"/>
</dbReference>
<dbReference type="GO" id="GO:0005886">
    <property type="term" value="C:plasma membrane"/>
    <property type="evidence" value="ECO:0007669"/>
    <property type="project" value="UniProtKB-SubCell"/>
</dbReference>
<dbReference type="KEGG" id="acm:AciX9_2044"/>
<reference evidence="11" key="1">
    <citation type="submission" date="2011-01" db="EMBL/GenBank/DDBJ databases">
        <title>Complete sequence of chromosome of Acidobacterium sp. MP5ACTX9.</title>
        <authorList>
            <consortium name="US DOE Joint Genome Institute"/>
            <person name="Lucas S."/>
            <person name="Copeland A."/>
            <person name="Lapidus A."/>
            <person name="Cheng J.-F."/>
            <person name="Goodwin L."/>
            <person name="Pitluck S."/>
            <person name="Teshima H."/>
            <person name="Detter J.C."/>
            <person name="Han C."/>
            <person name="Tapia R."/>
            <person name="Land M."/>
            <person name="Hauser L."/>
            <person name="Kyrpides N."/>
            <person name="Ivanova N."/>
            <person name="Ovchinnikova G."/>
            <person name="Pagani I."/>
            <person name="Rawat S.R."/>
            <person name="Mannisto M."/>
            <person name="Haggblom M.M."/>
            <person name="Woyke T."/>
        </authorList>
    </citation>
    <scope>NUCLEOTIDE SEQUENCE [LARGE SCALE GENOMIC DNA]</scope>
    <source>
        <strain evidence="11">MP5ACTX9</strain>
    </source>
</reference>
<dbReference type="eggNOG" id="COG1270">
    <property type="taxonomic scope" value="Bacteria"/>
</dbReference>
<feature type="transmembrane region" description="Helical" evidence="9">
    <location>
        <begin position="83"/>
        <end position="105"/>
    </location>
</feature>
<sequence>MTSRQSSRAPSTRSFIAIGWESKCRSAGSSRLSRPTLITSAATLDWLLGDPESLPHPVRLIGKAIAAGDHALYREDRTPTYNFLAGSALTFALVAATWKLTAVLIKHLPKPFEILLASTCLASRNLDDEARAVLTALELDDLPQARQRIARIVGRDTAHLDEPAIARALIETLAESAADGILAPLFFLAIGGVPAAMAFKAISTLDSMIGHRTKRYLHFGKTAARLDDLANLIPARLTALLILATNPSPAAISTYSQDHNKHASPNAGHPESAMAGTLGIQLGGPSTYDGEPHTAPILNASAPLPTRTYARRALHITRAVSLLGTALAIAIAYNTTRRRSPQ</sequence>
<comment type="pathway">
    <text evidence="2 9">Cofactor biosynthesis; adenosylcobalamin biosynthesis.</text>
</comment>
<evidence type="ECO:0000256" key="7">
    <source>
        <dbReference type="ARBA" id="ARBA00022989"/>
    </source>
</evidence>
<feature type="transmembrane region" description="Helical" evidence="9">
    <location>
        <begin position="316"/>
        <end position="333"/>
    </location>
</feature>
<keyword evidence="7 9" id="KW-1133">Transmembrane helix</keyword>
<keyword evidence="5 9" id="KW-0169">Cobalamin biosynthesis</keyword>
<dbReference type="GO" id="GO:0048472">
    <property type="term" value="F:threonine-phosphate decarboxylase activity"/>
    <property type="evidence" value="ECO:0007669"/>
    <property type="project" value="InterPro"/>
</dbReference>
<keyword evidence="4 9" id="KW-1003">Cell membrane</keyword>
<keyword evidence="8 9" id="KW-0472">Membrane</keyword>
<evidence type="ECO:0000313" key="11">
    <source>
        <dbReference type="Proteomes" id="UP000000343"/>
    </source>
</evidence>
<dbReference type="GO" id="GO:0015420">
    <property type="term" value="F:ABC-type vitamin B12 transporter activity"/>
    <property type="evidence" value="ECO:0007669"/>
    <property type="project" value="UniProtKB-UniRule"/>
</dbReference>
<evidence type="ECO:0000256" key="4">
    <source>
        <dbReference type="ARBA" id="ARBA00022475"/>
    </source>
</evidence>
<comment type="function">
    <text evidence="9">Converts cobyric acid to cobinamide by the addition of aminopropanol on the F carboxylic group.</text>
</comment>
<dbReference type="InterPro" id="IPR004485">
    <property type="entry name" value="Cobalamin_biosynth_CobD/CbiB"/>
</dbReference>
<dbReference type="Proteomes" id="UP000000343">
    <property type="component" value="Chromosome"/>
</dbReference>
<dbReference type="HAMAP" id="MF_00024">
    <property type="entry name" value="CobD_CbiB"/>
    <property type="match status" value="1"/>
</dbReference>
<dbReference type="UniPathway" id="UPA00148"/>
<evidence type="ECO:0000256" key="2">
    <source>
        <dbReference type="ARBA" id="ARBA00004953"/>
    </source>
</evidence>
<evidence type="ECO:0000256" key="8">
    <source>
        <dbReference type="ARBA" id="ARBA00023136"/>
    </source>
</evidence>
<dbReference type="RefSeq" id="WP_013580406.1">
    <property type="nucleotide sequence ID" value="NC_015064.1"/>
</dbReference>
<evidence type="ECO:0000313" key="10">
    <source>
        <dbReference type="EMBL" id="ADW69089.1"/>
    </source>
</evidence>
<organism evidence="11">
    <name type="scientific">Granulicella tundricola (strain ATCC BAA-1859 / DSM 23138 / MP5ACTX9)</name>
    <dbReference type="NCBI Taxonomy" id="1198114"/>
    <lineage>
        <taxon>Bacteria</taxon>
        <taxon>Pseudomonadati</taxon>
        <taxon>Acidobacteriota</taxon>
        <taxon>Terriglobia</taxon>
        <taxon>Terriglobales</taxon>
        <taxon>Acidobacteriaceae</taxon>
        <taxon>Granulicella</taxon>
    </lineage>
</organism>
<dbReference type="STRING" id="1198114.AciX9_2044"/>
<dbReference type="HOGENOM" id="CLU_054212_1_0_0"/>
<gene>
    <name evidence="9" type="primary">cobD</name>
    <name evidence="10" type="ordered locus">AciX9_2044</name>
</gene>
<dbReference type="PANTHER" id="PTHR34308:SF1">
    <property type="entry name" value="COBALAMIN BIOSYNTHESIS PROTEIN CBIB"/>
    <property type="match status" value="1"/>
</dbReference>
<evidence type="ECO:0000256" key="3">
    <source>
        <dbReference type="ARBA" id="ARBA00006263"/>
    </source>
</evidence>
<keyword evidence="6 9" id="KW-0812">Transmembrane</keyword>
<evidence type="ECO:0000256" key="5">
    <source>
        <dbReference type="ARBA" id="ARBA00022573"/>
    </source>
</evidence>